<sequence length="259" mass="28281">MASFLKPSPSNFHLTFIPISFSSSSVILSSPLYQTTSLRVRFCALTTDPDGGRTASQESSGADLLRKPSIVPDEESGGISEEEDGSKEKGNRGEWIDWEDRILRDTVPLVGFVRMILHSEKYGSGDRLSPEHEKSILERLLPYHPESEKKIGCGIDYITSCSKTEGVKGQAFRNAGESPLPSRRSCCLVGFQFRLEIFGLSSYSNKKFSKPPKLEKISRDLNCGRGRVFGRIAFIAVADITDAIAVIAVAVSDGAATAI</sequence>
<accession>A0A2P5W319</accession>
<dbReference type="GO" id="GO:0009658">
    <property type="term" value="P:chloroplast organization"/>
    <property type="evidence" value="ECO:0007669"/>
    <property type="project" value="TreeGrafter"/>
</dbReference>
<gene>
    <name evidence="2" type="ORF">GOBAR_AA35177</name>
</gene>
<proteinExistence type="predicted"/>
<dbReference type="GO" id="GO:0009507">
    <property type="term" value="C:chloroplast"/>
    <property type="evidence" value="ECO:0007669"/>
    <property type="project" value="TreeGrafter"/>
</dbReference>
<reference evidence="2 3" key="1">
    <citation type="submission" date="2015-01" db="EMBL/GenBank/DDBJ databases">
        <title>Genome of allotetraploid Gossypium barbadense reveals genomic plasticity and fiber elongation in cotton evolution.</title>
        <authorList>
            <person name="Chen X."/>
            <person name="Liu X."/>
            <person name="Zhao B."/>
            <person name="Zheng H."/>
            <person name="Hu Y."/>
            <person name="Lu G."/>
            <person name="Yang C."/>
            <person name="Chen J."/>
            <person name="Shan C."/>
            <person name="Zhang L."/>
            <person name="Zhou Y."/>
            <person name="Wang L."/>
            <person name="Guo W."/>
            <person name="Bai Y."/>
            <person name="Ruan J."/>
            <person name="Shangguan X."/>
            <person name="Mao Y."/>
            <person name="Jiang J."/>
            <person name="Zhu Y."/>
            <person name="Lei J."/>
            <person name="Kang H."/>
            <person name="Chen S."/>
            <person name="He X."/>
            <person name="Wang R."/>
            <person name="Wang Y."/>
            <person name="Chen J."/>
            <person name="Wang L."/>
            <person name="Yu S."/>
            <person name="Wang B."/>
            <person name="Wei J."/>
            <person name="Song S."/>
            <person name="Lu X."/>
            <person name="Gao Z."/>
            <person name="Gu W."/>
            <person name="Deng X."/>
            <person name="Ma D."/>
            <person name="Wang S."/>
            <person name="Liang W."/>
            <person name="Fang L."/>
            <person name="Cai C."/>
            <person name="Zhu X."/>
            <person name="Zhou B."/>
            <person name="Zhang Y."/>
            <person name="Chen Z."/>
            <person name="Xu S."/>
            <person name="Zhu R."/>
            <person name="Wang S."/>
            <person name="Zhang T."/>
            <person name="Zhao G."/>
        </authorList>
    </citation>
    <scope>NUCLEOTIDE SEQUENCE [LARGE SCALE GENOMIC DNA]</scope>
    <source>
        <strain evidence="3">cv. Xinhai21</strain>
        <tissue evidence="2">Leaf</tissue>
    </source>
</reference>
<dbReference type="Gene3D" id="3.10.450.40">
    <property type="match status" value="1"/>
</dbReference>
<feature type="region of interest" description="Disordered" evidence="1">
    <location>
        <begin position="49"/>
        <end position="91"/>
    </location>
</feature>
<dbReference type="GO" id="GO:1901259">
    <property type="term" value="P:chloroplast rRNA processing"/>
    <property type="evidence" value="ECO:0007669"/>
    <property type="project" value="TreeGrafter"/>
</dbReference>
<dbReference type="EMBL" id="KZ669376">
    <property type="protein sequence ID" value="PPR85512.1"/>
    <property type="molecule type" value="Genomic_DNA"/>
</dbReference>
<dbReference type="OrthoDB" id="409625at2759"/>
<name>A0A2P5W319_GOSBA</name>
<evidence type="ECO:0000313" key="3">
    <source>
        <dbReference type="Proteomes" id="UP000239757"/>
    </source>
</evidence>
<dbReference type="PANTHER" id="PTHR33415:SF25">
    <property type="entry name" value="PROTEIN DCL, CHLOROPLASTIC-LIKE"/>
    <property type="match status" value="1"/>
</dbReference>
<dbReference type="AlphaFoldDB" id="A0A2P5W319"/>
<dbReference type="Proteomes" id="UP000239757">
    <property type="component" value="Unassembled WGS sequence"/>
</dbReference>
<protein>
    <recommendedName>
        <fullName evidence="4">Protein DCL, chloroplastic</fullName>
    </recommendedName>
</protein>
<dbReference type="PANTHER" id="PTHR33415">
    <property type="entry name" value="PROTEIN EMBRYO DEFECTIVE 514"/>
    <property type="match status" value="1"/>
</dbReference>
<evidence type="ECO:0000313" key="2">
    <source>
        <dbReference type="EMBL" id="PPR85512.1"/>
    </source>
</evidence>
<feature type="compositionally biased region" description="Acidic residues" evidence="1">
    <location>
        <begin position="72"/>
        <end position="85"/>
    </location>
</feature>
<evidence type="ECO:0000256" key="1">
    <source>
        <dbReference type="SAM" id="MobiDB-lite"/>
    </source>
</evidence>
<dbReference type="Pfam" id="PF11523">
    <property type="entry name" value="DUF3223"/>
    <property type="match status" value="1"/>
</dbReference>
<organism evidence="2 3">
    <name type="scientific">Gossypium barbadense</name>
    <name type="common">Sea Island cotton</name>
    <name type="synonym">Hibiscus barbadensis</name>
    <dbReference type="NCBI Taxonomy" id="3634"/>
    <lineage>
        <taxon>Eukaryota</taxon>
        <taxon>Viridiplantae</taxon>
        <taxon>Streptophyta</taxon>
        <taxon>Embryophyta</taxon>
        <taxon>Tracheophyta</taxon>
        <taxon>Spermatophyta</taxon>
        <taxon>Magnoliopsida</taxon>
        <taxon>eudicotyledons</taxon>
        <taxon>Gunneridae</taxon>
        <taxon>Pentapetalae</taxon>
        <taxon>rosids</taxon>
        <taxon>malvids</taxon>
        <taxon>Malvales</taxon>
        <taxon>Malvaceae</taxon>
        <taxon>Malvoideae</taxon>
        <taxon>Gossypium</taxon>
    </lineage>
</organism>
<evidence type="ECO:0008006" key="4">
    <source>
        <dbReference type="Google" id="ProtNLM"/>
    </source>
</evidence>
<dbReference type="InterPro" id="IPR044673">
    <property type="entry name" value="DCL-like"/>
</dbReference>